<protein>
    <recommendedName>
        <fullName evidence="3">Lipoprotein</fullName>
    </recommendedName>
</protein>
<evidence type="ECO:0000313" key="1">
    <source>
        <dbReference type="EMBL" id="GAA5482385.1"/>
    </source>
</evidence>
<keyword evidence="2" id="KW-1185">Reference proteome</keyword>
<gene>
    <name evidence="1" type="ORF">Hsar01_01604</name>
</gene>
<comment type="caution">
    <text evidence="1">The sequence shown here is derived from an EMBL/GenBank/DDBJ whole genome shotgun (WGS) entry which is preliminary data.</text>
</comment>
<proteinExistence type="predicted"/>
<reference evidence="1 2" key="1">
    <citation type="submission" date="2024-02" db="EMBL/GenBank/DDBJ databases">
        <title>Haloferula sargassicola NBRC 104335.</title>
        <authorList>
            <person name="Ichikawa N."/>
            <person name="Katano-Makiyama Y."/>
            <person name="Hidaka K."/>
        </authorList>
    </citation>
    <scope>NUCLEOTIDE SEQUENCE [LARGE SCALE GENOMIC DNA]</scope>
    <source>
        <strain evidence="1 2">NBRC 104335</strain>
    </source>
</reference>
<dbReference type="Proteomes" id="UP001476282">
    <property type="component" value="Unassembled WGS sequence"/>
</dbReference>
<organism evidence="1 2">
    <name type="scientific">Haloferula sargassicola</name>
    <dbReference type="NCBI Taxonomy" id="490096"/>
    <lineage>
        <taxon>Bacteria</taxon>
        <taxon>Pseudomonadati</taxon>
        <taxon>Verrucomicrobiota</taxon>
        <taxon>Verrucomicrobiia</taxon>
        <taxon>Verrucomicrobiales</taxon>
        <taxon>Verrucomicrobiaceae</taxon>
        <taxon>Haloferula</taxon>
    </lineage>
</organism>
<evidence type="ECO:0008006" key="3">
    <source>
        <dbReference type="Google" id="ProtNLM"/>
    </source>
</evidence>
<dbReference type="PROSITE" id="PS51257">
    <property type="entry name" value="PROKAR_LIPOPROTEIN"/>
    <property type="match status" value="1"/>
</dbReference>
<accession>A0ABP9ULA8</accession>
<evidence type="ECO:0000313" key="2">
    <source>
        <dbReference type="Proteomes" id="UP001476282"/>
    </source>
</evidence>
<sequence>MNRLLFLLPLALMLGACVPSTPEARIAENPGAFQSLSSKDQALVRQGRIEEGMHPKAVRLAWGNPAREYEGEDSGKNTRVWEYDRDRPVYTTNFYGGYGYGRYGVRHYAFDLGPEIAYVPYRVATVWFRNDRVTKWERVR</sequence>
<name>A0ABP9ULA8_9BACT</name>
<dbReference type="EMBL" id="BAABRI010000007">
    <property type="protein sequence ID" value="GAA5482385.1"/>
    <property type="molecule type" value="Genomic_DNA"/>
</dbReference>
<dbReference type="RefSeq" id="WP_353566528.1">
    <property type="nucleotide sequence ID" value="NZ_BAABRI010000007.1"/>
</dbReference>